<dbReference type="GO" id="GO:0051287">
    <property type="term" value="F:NAD binding"/>
    <property type="evidence" value="ECO:0007669"/>
    <property type="project" value="TreeGrafter"/>
</dbReference>
<name>A0A645C1K9_9ZZZZ</name>
<dbReference type="NCBIfam" id="NF043048">
    <property type="entry name" value="EnoyACPredFabV"/>
    <property type="match status" value="1"/>
</dbReference>
<feature type="domain" description="Enoyl reductase FAD binding" evidence="10">
    <location>
        <begin position="270"/>
        <end position="333"/>
    </location>
</feature>
<comment type="pathway">
    <text evidence="1">Lipid metabolism.</text>
</comment>
<sequence length="336" mass="37126">MACFGGGADTIGVHFDKEPTHSKTGTSGFYMSRAFDKLAQIDGRISHSINGDAFTVEVKQKVVEAIRAFPGGQVDCVIYSLAAPRKIDETTGKIYHSVIKPIGSPFEGKTVNINTGVFSMIKVEPASSIEIEATVEVMGGSDWKNWIELLLQNNLLAQGACTLAFSYIGPEQTHAIYTNGTMGRAKLDLEDTACELSEKMNSINGKAFVSVNKALVTQASSAIPVVPLYIALLYKVMKEKGLHEGCIEQARRLFDRIYGTFDGNWENTQVDEKGRLRLDDFEMREDVQGKVNELWNNISDDNVFELTDIQGYRDAFLEIFGFNISGVDYDSNVNIM</sequence>
<gene>
    <name evidence="12" type="primary">fabV_3</name>
    <name evidence="12" type="ORF">SDC9_114779</name>
</gene>
<dbReference type="PANTHER" id="PTHR37480">
    <property type="entry name" value="ENOYL-[ACYL-CARRIER-PROTEIN] REDUCTASE [NADH]"/>
    <property type="match status" value="1"/>
</dbReference>
<dbReference type="Pfam" id="PF12241">
    <property type="entry name" value="Enoyl_reductase"/>
    <property type="match status" value="1"/>
</dbReference>
<evidence type="ECO:0000256" key="8">
    <source>
        <dbReference type="ARBA" id="ARBA00023098"/>
    </source>
</evidence>
<dbReference type="AlphaFoldDB" id="A0A645C1K9"/>
<dbReference type="Pfam" id="PF07055">
    <property type="entry name" value="Eno-Rase_FAD_bd"/>
    <property type="match status" value="1"/>
</dbReference>
<accession>A0A645C1K9</accession>
<keyword evidence="4" id="KW-0444">Lipid biosynthesis</keyword>
<keyword evidence="8" id="KW-0443">Lipid metabolism</keyword>
<dbReference type="GO" id="GO:0006633">
    <property type="term" value="P:fatty acid biosynthetic process"/>
    <property type="evidence" value="ECO:0007669"/>
    <property type="project" value="UniProtKB-KW"/>
</dbReference>
<evidence type="ECO:0000256" key="1">
    <source>
        <dbReference type="ARBA" id="ARBA00005189"/>
    </source>
</evidence>
<dbReference type="Gene3D" id="3.40.50.720">
    <property type="entry name" value="NAD(P)-binding Rossmann-like Domain"/>
    <property type="match status" value="1"/>
</dbReference>
<keyword evidence="7" id="KW-0520">NAD</keyword>
<evidence type="ECO:0000313" key="12">
    <source>
        <dbReference type="EMBL" id="MPM67854.1"/>
    </source>
</evidence>
<keyword evidence="5" id="KW-0276">Fatty acid metabolism</keyword>
<evidence type="ECO:0000256" key="2">
    <source>
        <dbReference type="ARBA" id="ARBA00011245"/>
    </source>
</evidence>
<dbReference type="GO" id="GO:0050343">
    <property type="term" value="F:trans-2-enoyl-CoA reductase (NADH) activity"/>
    <property type="evidence" value="ECO:0007669"/>
    <property type="project" value="UniProtKB-EC"/>
</dbReference>
<evidence type="ECO:0000256" key="5">
    <source>
        <dbReference type="ARBA" id="ARBA00022832"/>
    </source>
</evidence>
<evidence type="ECO:0000256" key="9">
    <source>
        <dbReference type="ARBA" id="ARBA00023160"/>
    </source>
</evidence>
<dbReference type="EC" id="1.3.1.44" evidence="3"/>
<dbReference type="NCBIfam" id="NF010177">
    <property type="entry name" value="PRK13656.1"/>
    <property type="match status" value="1"/>
</dbReference>
<dbReference type="EMBL" id="VSSQ01021928">
    <property type="protein sequence ID" value="MPM67854.1"/>
    <property type="molecule type" value="Genomic_DNA"/>
</dbReference>
<reference evidence="12" key="1">
    <citation type="submission" date="2019-08" db="EMBL/GenBank/DDBJ databases">
        <authorList>
            <person name="Kucharzyk K."/>
            <person name="Murdoch R.W."/>
            <person name="Higgins S."/>
            <person name="Loffler F."/>
        </authorList>
    </citation>
    <scope>NUCLEOTIDE SEQUENCE</scope>
</reference>
<dbReference type="PANTHER" id="PTHR37480:SF1">
    <property type="entry name" value="ENOYL-[ACYL-CARRIER-PROTEIN] REDUCTASE [NADH]"/>
    <property type="match status" value="1"/>
</dbReference>
<dbReference type="GO" id="GO:0004318">
    <property type="term" value="F:enoyl-[acyl-carrier-protein] reductase (NADH) activity"/>
    <property type="evidence" value="ECO:0007669"/>
    <property type="project" value="TreeGrafter"/>
</dbReference>
<evidence type="ECO:0000259" key="11">
    <source>
        <dbReference type="Pfam" id="PF12241"/>
    </source>
</evidence>
<dbReference type="InterPro" id="IPR024910">
    <property type="entry name" value="Enoyl-CoA_Rdtase_cat_dom"/>
</dbReference>
<keyword evidence="6 12" id="KW-0560">Oxidoreductase</keyword>
<evidence type="ECO:0000256" key="7">
    <source>
        <dbReference type="ARBA" id="ARBA00023027"/>
    </source>
</evidence>
<protein>
    <recommendedName>
        <fullName evidence="3">trans-2-enoyl-CoA reductase (NAD(+))</fullName>
        <ecNumber evidence="3">1.3.1.44</ecNumber>
    </recommendedName>
</protein>
<evidence type="ECO:0000256" key="4">
    <source>
        <dbReference type="ARBA" id="ARBA00022516"/>
    </source>
</evidence>
<dbReference type="InterPro" id="IPR024906">
    <property type="entry name" value="Eno_Rdtase_FAD-bd_dom"/>
</dbReference>
<evidence type="ECO:0000256" key="3">
    <source>
        <dbReference type="ARBA" id="ARBA00011983"/>
    </source>
</evidence>
<evidence type="ECO:0000256" key="6">
    <source>
        <dbReference type="ARBA" id="ARBA00023002"/>
    </source>
</evidence>
<organism evidence="12">
    <name type="scientific">bioreactor metagenome</name>
    <dbReference type="NCBI Taxonomy" id="1076179"/>
    <lineage>
        <taxon>unclassified sequences</taxon>
        <taxon>metagenomes</taxon>
        <taxon>ecological metagenomes</taxon>
    </lineage>
</organism>
<dbReference type="InterPro" id="IPR010758">
    <property type="entry name" value="Trans-2-enoyl-CoA_reductase"/>
</dbReference>
<comment type="caution">
    <text evidence="12">The sequence shown here is derived from an EMBL/GenBank/DDBJ whole genome shotgun (WGS) entry which is preliminary data.</text>
</comment>
<keyword evidence="9" id="KW-0275">Fatty acid biosynthesis</keyword>
<proteinExistence type="predicted"/>
<comment type="subunit">
    <text evidence="2">Monomer.</text>
</comment>
<feature type="domain" description="Trans-2-enoyl-CoA reductase catalytic" evidence="11">
    <location>
        <begin position="23"/>
        <end position="257"/>
    </location>
</feature>
<evidence type="ECO:0000259" key="10">
    <source>
        <dbReference type="Pfam" id="PF07055"/>
    </source>
</evidence>